<dbReference type="FunCoup" id="A0A165NMX8">
    <property type="interactions" value="375"/>
</dbReference>
<gene>
    <name evidence="9" type="ORF">EXIGLDRAFT_112818</name>
</gene>
<dbReference type="SUPFAM" id="SSF144091">
    <property type="entry name" value="Rhomboid-like"/>
    <property type="match status" value="1"/>
</dbReference>
<evidence type="ECO:0000256" key="2">
    <source>
        <dbReference type="ARBA" id="ARBA00009045"/>
    </source>
</evidence>
<dbReference type="EMBL" id="KV425897">
    <property type="protein sequence ID" value="KZW00971.1"/>
    <property type="molecule type" value="Genomic_DNA"/>
</dbReference>
<dbReference type="GO" id="GO:0016020">
    <property type="term" value="C:membrane"/>
    <property type="evidence" value="ECO:0007669"/>
    <property type="project" value="UniProtKB-SubCell"/>
</dbReference>
<keyword evidence="5 7" id="KW-1133">Transmembrane helix</keyword>
<dbReference type="PANTHER" id="PTHR43731:SF14">
    <property type="entry name" value="PRESENILIN-ASSOCIATED RHOMBOID-LIKE PROTEIN, MITOCHONDRIAL"/>
    <property type="match status" value="1"/>
</dbReference>
<feature type="transmembrane region" description="Helical" evidence="7">
    <location>
        <begin position="49"/>
        <end position="66"/>
    </location>
</feature>
<keyword evidence="10" id="KW-1185">Reference proteome</keyword>
<keyword evidence="3 7" id="KW-0812">Transmembrane</keyword>
<evidence type="ECO:0000313" key="10">
    <source>
        <dbReference type="Proteomes" id="UP000077266"/>
    </source>
</evidence>
<dbReference type="InterPro" id="IPR022764">
    <property type="entry name" value="Peptidase_S54_rhomboid_dom"/>
</dbReference>
<evidence type="ECO:0000256" key="4">
    <source>
        <dbReference type="ARBA" id="ARBA00022801"/>
    </source>
</evidence>
<evidence type="ECO:0000259" key="8">
    <source>
        <dbReference type="Pfam" id="PF01694"/>
    </source>
</evidence>
<evidence type="ECO:0000256" key="5">
    <source>
        <dbReference type="ARBA" id="ARBA00022989"/>
    </source>
</evidence>
<dbReference type="InParanoid" id="A0A165NMX8"/>
<dbReference type="InterPro" id="IPR035952">
    <property type="entry name" value="Rhomboid-like_sf"/>
</dbReference>
<feature type="transmembrane region" description="Helical" evidence="7">
    <location>
        <begin position="102"/>
        <end position="122"/>
    </location>
</feature>
<keyword evidence="6 7" id="KW-0472">Membrane</keyword>
<dbReference type="Gene3D" id="1.20.1540.10">
    <property type="entry name" value="Rhomboid-like"/>
    <property type="match status" value="1"/>
</dbReference>
<comment type="subcellular location">
    <subcellularLocation>
        <location evidence="1">Membrane</location>
        <topology evidence="1">Multi-pass membrane protein</topology>
    </subcellularLocation>
</comment>
<keyword evidence="4" id="KW-0378">Hydrolase</keyword>
<proteinExistence type="inferred from homology"/>
<feature type="transmembrane region" description="Helical" evidence="7">
    <location>
        <begin position="223"/>
        <end position="246"/>
    </location>
</feature>
<reference evidence="9 10" key="1">
    <citation type="journal article" date="2016" name="Mol. Biol. Evol.">
        <title>Comparative Genomics of Early-Diverging Mushroom-Forming Fungi Provides Insights into the Origins of Lignocellulose Decay Capabilities.</title>
        <authorList>
            <person name="Nagy L.G."/>
            <person name="Riley R."/>
            <person name="Tritt A."/>
            <person name="Adam C."/>
            <person name="Daum C."/>
            <person name="Floudas D."/>
            <person name="Sun H."/>
            <person name="Yadav J.S."/>
            <person name="Pangilinan J."/>
            <person name="Larsson K.H."/>
            <person name="Matsuura K."/>
            <person name="Barry K."/>
            <person name="Labutti K."/>
            <person name="Kuo R."/>
            <person name="Ohm R.A."/>
            <person name="Bhattacharya S.S."/>
            <person name="Shirouzu T."/>
            <person name="Yoshinaga Y."/>
            <person name="Martin F.M."/>
            <person name="Grigoriev I.V."/>
            <person name="Hibbett D.S."/>
        </authorList>
    </citation>
    <scope>NUCLEOTIDE SEQUENCE [LARGE SCALE GENOMIC DNA]</scope>
    <source>
        <strain evidence="9 10">HHB12029</strain>
    </source>
</reference>
<dbReference type="GO" id="GO:0004252">
    <property type="term" value="F:serine-type endopeptidase activity"/>
    <property type="evidence" value="ECO:0007669"/>
    <property type="project" value="InterPro"/>
</dbReference>
<dbReference type="GO" id="GO:0006465">
    <property type="term" value="P:signal peptide processing"/>
    <property type="evidence" value="ECO:0007669"/>
    <property type="project" value="TreeGrafter"/>
</dbReference>
<evidence type="ECO:0000256" key="3">
    <source>
        <dbReference type="ARBA" id="ARBA00022692"/>
    </source>
</evidence>
<accession>A0A165NMX8</accession>
<dbReference type="Pfam" id="PF01694">
    <property type="entry name" value="Rhomboid"/>
    <property type="match status" value="1"/>
</dbReference>
<dbReference type="InterPro" id="IPR050925">
    <property type="entry name" value="Rhomboid_protease_S54"/>
</dbReference>
<evidence type="ECO:0000256" key="1">
    <source>
        <dbReference type="ARBA" id="ARBA00004141"/>
    </source>
</evidence>
<name>A0A165NMX8_EXIGL</name>
<dbReference type="STRING" id="1314781.A0A165NMX8"/>
<evidence type="ECO:0000313" key="9">
    <source>
        <dbReference type="EMBL" id="KZW00971.1"/>
    </source>
</evidence>
<evidence type="ECO:0000256" key="6">
    <source>
        <dbReference type="ARBA" id="ARBA00023136"/>
    </source>
</evidence>
<evidence type="ECO:0000256" key="7">
    <source>
        <dbReference type="SAM" id="Phobius"/>
    </source>
</evidence>
<protein>
    <recommendedName>
        <fullName evidence="8">Peptidase S54 rhomboid domain-containing protein</fullName>
    </recommendedName>
</protein>
<feature type="domain" description="Peptidase S54 rhomboid" evidence="8">
    <location>
        <begin position="85"/>
        <end position="273"/>
    </location>
</feature>
<comment type="similarity">
    <text evidence="2">Belongs to the peptidase S54 family.</text>
</comment>
<dbReference type="OrthoDB" id="10260614at2759"/>
<organism evidence="9 10">
    <name type="scientific">Exidia glandulosa HHB12029</name>
    <dbReference type="NCBI Taxonomy" id="1314781"/>
    <lineage>
        <taxon>Eukaryota</taxon>
        <taxon>Fungi</taxon>
        <taxon>Dikarya</taxon>
        <taxon>Basidiomycota</taxon>
        <taxon>Agaricomycotina</taxon>
        <taxon>Agaricomycetes</taxon>
        <taxon>Auriculariales</taxon>
        <taxon>Exidiaceae</taxon>
        <taxon>Exidia</taxon>
    </lineage>
</organism>
<feature type="transmembrane region" description="Helical" evidence="7">
    <location>
        <begin position="258"/>
        <end position="279"/>
    </location>
</feature>
<dbReference type="Proteomes" id="UP000077266">
    <property type="component" value="Unassembled WGS sequence"/>
</dbReference>
<sequence length="304" mass="33139">MRAARRIDYIDRAKQKLATAKEESPSLISQLWRGQILVPWYNLSEEQRFTVGVIALCTAIWVMWQAPGTKRLMMRSFAHDPLSGKRYTMLTSTFSHESATHILMNGMVFLSFAAPVAAALAAEDLTRTEQSGRGTVTSKYELGAFIVAAGLASALVSHVWSTRVILPRAVKALNERAPSLGSAAAARSAVESTAIRPSLGLSGSLYAMVVYQAMTTPETEVSVILLPFFSFPIGVGVFGMAILDVVGLFRGWKLFDHAAHLGGAAFGAIWYYYGGATWASMRGLFRKDRDVGVAMPPHNPYSRT</sequence>
<dbReference type="PANTHER" id="PTHR43731">
    <property type="entry name" value="RHOMBOID PROTEASE"/>
    <property type="match status" value="1"/>
</dbReference>
<dbReference type="AlphaFoldDB" id="A0A165NMX8"/>